<reference evidence="3" key="1">
    <citation type="journal article" date="2013" name="Nature">
        <title>Draft genome of the wheat A-genome progenitor Triticum urartu.</title>
        <authorList>
            <person name="Ling H.Q."/>
            <person name="Zhao S."/>
            <person name="Liu D."/>
            <person name="Wang J."/>
            <person name="Sun H."/>
            <person name="Zhang C."/>
            <person name="Fan H."/>
            <person name="Li D."/>
            <person name="Dong L."/>
            <person name="Tao Y."/>
            <person name="Gao C."/>
            <person name="Wu H."/>
            <person name="Li Y."/>
            <person name="Cui Y."/>
            <person name="Guo X."/>
            <person name="Zheng S."/>
            <person name="Wang B."/>
            <person name="Yu K."/>
            <person name="Liang Q."/>
            <person name="Yang W."/>
            <person name="Lou X."/>
            <person name="Chen J."/>
            <person name="Feng M."/>
            <person name="Jian J."/>
            <person name="Zhang X."/>
            <person name="Luo G."/>
            <person name="Jiang Y."/>
            <person name="Liu J."/>
            <person name="Wang Z."/>
            <person name="Sha Y."/>
            <person name="Zhang B."/>
            <person name="Wu H."/>
            <person name="Tang D."/>
            <person name="Shen Q."/>
            <person name="Xue P."/>
            <person name="Zou S."/>
            <person name="Wang X."/>
            <person name="Liu X."/>
            <person name="Wang F."/>
            <person name="Yang Y."/>
            <person name="An X."/>
            <person name="Dong Z."/>
            <person name="Zhang K."/>
            <person name="Zhang X."/>
            <person name="Luo M.C."/>
            <person name="Dvorak J."/>
            <person name="Tong Y."/>
            <person name="Wang J."/>
            <person name="Yang H."/>
            <person name="Li Z."/>
            <person name="Wang D."/>
            <person name="Zhang A."/>
            <person name="Wang J."/>
        </authorList>
    </citation>
    <scope>NUCLEOTIDE SEQUENCE</scope>
    <source>
        <strain evidence="3">cv. G1812</strain>
    </source>
</reference>
<feature type="compositionally biased region" description="Polar residues" evidence="1">
    <location>
        <begin position="135"/>
        <end position="151"/>
    </location>
</feature>
<feature type="compositionally biased region" description="Low complexity" evidence="1">
    <location>
        <begin position="152"/>
        <end position="174"/>
    </location>
</feature>
<protein>
    <submittedName>
        <fullName evidence="2">Uncharacterized protein</fullName>
    </submittedName>
</protein>
<dbReference type="AlphaFoldDB" id="A0A8R7R0W7"/>
<feature type="compositionally biased region" description="Low complexity" evidence="1">
    <location>
        <begin position="194"/>
        <end position="213"/>
    </location>
</feature>
<evidence type="ECO:0000256" key="1">
    <source>
        <dbReference type="SAM" id="MobiDB-lite"/>
    </source>
</evidence>
<organism evidence="2 3">
    <name type="scientific">Triticum urartu</name>
    <name type="common">Red wild einkorn</name>
    <name type="synonym">Crithodium urartu</name>
    <dbReference type="NCBI Taxonomy" id="4572"/>
    <lineage>
        <taxon>Eukaryota</taxon>
        <taxon>Viridiplantae</taxon>
        <taxon>Streptophyta</taxon>
        <taxon>Embryophyta</taxon>
        <taxon>Tracheophyta</taxon>
        <taxon>Spermatophyta</taxon>
        <taxon>Magnoliopsida</taxon>
        <taxon>Liliopsida</taxon>
        <taxon>Poales</taxon>
        <taxon>Poaceae</taxon>
        <taxon>BOP clade</taxon>
        <taxon>Pooideae</taxon>
        <taxon>Triticodae</taxon>
        <taxon>Triticeae</taxon>
        <taxon>Triticinae</taxon>
        <taxon>Triticum</taxon>
    </lineage>
</organism>
<name>A0A8R7R0W7_TRIUA</name>
<evidence type="ECO:0000313" key="3">
    <source>
        <dbReference type="Proteomes" id="UP000015106"/>
    </source>
</evidence>
<feature type="region of interest" description="Disordered" evidence="1">
    <location>
        <begin position="109"/>
        <end position="219"/>
    </location>
</feature>
<feature type="compositionally biased region" description="Basic and acidic residues" evidence="1">
    <location>
        <begin position="109"/>
        <end position="127"/>
    </location>
</feature>
<reference evidence="2" key="3">
    <citation type="submission" date="2022-06" db="UniProtKB">
        <authorList>
            <consortium name="EnsemblPlants"/>
        </authorList>
    </citation>
    <scope>IDENTIFICATION</scope>
</reference>
<proteinExistence type="predicted"/>
<accession>A0A8R7R0W7</accession>
<reference evidence="2" key="2">
    <citation type="submission" date="2018-03" db="EMBL/GenBank/DDBJ databases">
        <title>The Triticum urartu genome reveals the dynamic nature of wheat genome evolution.</title>
        <authorList>
            <person name="Ling H."/>
            <person name="Ma B."/>
            <person name="Shi X."/>
            <person name="Liu H."/>
            <person name="Dong L."/>
            <person name="Sun H."/>
            <person name="Cao Y."/>
            <person name="Gao Q."/>
            <person name="Zheng S."/>
            <person name="Li Y."/>
            <person name="Yu Y."/>
            <person name="Du H."/>
            <person name="Qi M."/>
            <person name="Li Y."/>
            <person name="Yu H."/>
            <person name="Cui Y."/>
            <person name="Wang N."/>
            <person name="Chen C."/>
            <person name="Wu H."/>
            <person name="Zhao Y."/>
            <person name="Zhang J."/>
            <person name="Li Y."/>
            <person name="Zhou W."/>
            <person name="Zhang B."/>
            <person name="Hu W."/>
            <person name="Eijk M."/>
            <person name="Tang J."/>
            <person name="Witsenboer H."/>
            <person name="Zhao S."/>
            <person name="Li Z."/>
            <person name="Zhang A."/>
            <person name="Wang D."/>
            <person name="Liang C."/>
        </authorList>
    </citation>
    <scope>NUCLEOTIDE SEQUENCE [LARGE SCALE GENOMIC DNA]</scope>
    <source>
        <strain evidence="2">cv. G1812</strain>
    </source>
</reference>
<dbReference type="Gramene" id="TuG1812G0700002216.01.T01">
    <property type="protein sequence ID" value="TuG1812G0700002216.01.T01.cds257545"/>
    <property type="gene ID" value="TuG1812G0700002216.01"/>
</dbReference>
<dbReference type="EnsemblPlants" id="TuG1812G0700002216.01.T01">
    <property type="protein sequence ID" value="TuG1812G0700002216.01.T01.cds257545"/>
    <property type="gene ID" value="TuG1812G0700002216.01"/>
</dbReference>
<keyword evidence="3" id="KW-1185">Reference proteome</keyword>
<dbReference type="Proteomes" id="UP000015106">
    <property type="component" value="Chromosome 7"/>
</dbReference>
<sequence>MASLESSQSKISWSSLLWTAGSGTARQSGPIAHILMSTPPGLVPQVDVDRLELAEGVGDAAAAGVHAAAALAYEVPVRAGRLRVVEGRAKVGFGDAEVRQAGDRERLGWRAHERVRHDRPADVRGEATDAEGDEPSSSATSLSHTMNPSWTSRSGLGSSAVSASANAGPSASTAETKSTRCVEDGSSSVLCKASSEGNGSSSMSTAPAPTSPARMKGALRGLVKKVTAEARWRPRRRRARWRSGMAWPLAMKGSMAT</sequence>
<evidence type="ECO:0000313" key="2">
    <source>
        <dbReference type="EnsemblPlants" id="TuG1812G0700002216.01.T01.cds257545"/>
    </source>
</evidence>